<dbReference type="PANTHER" id="PTHR45776:SF2">
    <property type="entry name" value="MIP04163P"/>
    <property type="match status" value="1"/>
</dbReference>
<dbReference type="EMBL" id="GU076042">
    <property type="protein sequence ID" value="ACY92571.1"/>
    <property type="molecule type" value="mRNA"/>
</dbReference>
<accession>D1LX65</accession>
<evidence type="ECO:0000313" key="9">
    <source>
        <dbReference type="EMBL" id="ACY92571.1"/>
    </source>
</evidence>
<protein>
    <submittedName>
        <fullName evidence="9 11">Microphthalmia-associated transcription factor</fullName>
    </submittedName>
</protein>
<feature type="compositionally biased region" description="Polar residues" evidence="7">
    <location>
        <begin position="158"/>
        <end position="198"/>
    </location>
</feature>
<dbReference type="GO" id="GO:0000981">
    <property type="term" value="F:DNA-binding transcription factor activity, RNA polymerase II-specific"/>
    <property type="evidence" value="ECO:0007669"/>
    <property type="project" value="TreeGrafter"/>
</dbReference>
<keyword evidence="6" id="KW-0539">Nucleus</keyword>
<keyword evidence="4" id="KW-0238">DNA-binding</keyword>
<dbReference type="PANTHER" id="PTHR45776">
    <property type="entry name" value="MIP04163P"/>
    <property type="match status" value="1"/>
</dbReference>
<keyword evidence="5" id="KW-0804">Transcription</keyword>
<evidence type="ECO:0000256" key="1">
    <source>
        <dbReference type="ARBA" id="ARBA00004123"/>
    </source>
</evidence>
<dbReference type="AlphaFoldDB" id="D1LX65"/>
<dbReference type="InterPro" id="IPR011598">
    <property type="entry name" value="bHLH_dom"/>
</dbReference>
<feature type="region of interest" description="Disordered" evidence="7">
    <location>
        <begin position="156"/>
        <end position="198"/>
    </location>
</feature>
<dbReference type="GeneID" id="100313655"/>
<evidence type="ECO:0000256" key="7">
    <source>
        <dbReference type="SAM" id="MobiDB-lite"/>
    </source>
</evidence>
<dbReference type="InterPro" id="IPR031867">
    <property type="entry name" value="MiT/TFE_N"/>
</dbReference>
<evidence type="ECO:0000256" key="6">
    <source>
        <dbReference type="ARBA" id="ARBA00023242"/>
    </source>
</evidence>
<dbReference type="Pfam" id="PF15951">
    <property type="entry name" value="MITF_TFEB_C_3_N"/>
    <property type="match status" value="1"/>
</dbReference>
<keyword evidence="3" id="KW-0805">Transcription regulation</keyword>
<reference evidence="11" key="2">
    <citation type="submission" date="2025-05" db="UniProtKB">
        <authorList>
            <consortium name="RefSeq"/>
        </authorList>
    </citation>
    <scope>IDENTIFICATION</scope>
</reference>
<evidence type="ECO:0000256" key="2">
    <source>
        <dbReference type="ARBA" id="ARBA00008289"/>
    </source>
</evidence>
<sequence>MSASTLESGIDLDFELPSDIEVLLNSDISGTDNVELVSDPDSTRPKQPTFYQLISRSVEDIPSSPKEDKPSLNPMTSRTNLKQQLMRQQQLQQEERERQAVLKAAAETKSHTNAVEVPSTLATIPEVPAQVLHVNTRLANPTRFHVEEKKRQQVKEFLSQSHTGSPQRLTIQSSRMTPPISPSHNTKPLGSPASTNLSMSAQSTDLDEFLEDVLSLGSSLGDDMLVNTLDPAAHLSATLPTTNFLDLTPSNVTPIAVATTSQSCPTDMSLYGDELVLTEEQAKAFVKDRQKKDNHNMIERRRRFNINDRIKELGTLLPTNGDPDQRINKGTILKSSVDYIRRLRKDASKMKQEQERSRSLENINRKMLLRIQELEMHCRAHGINPTPLSNDTSTANITQEFLKQQPPLNLEINEELPERESTSSSSFLDLGLNSTLDDMMDDSMSPISNDPLLSASSPMDSQLSSIDDDLLMS</sequence>
<dbReference type="OrthoDB" id="6242697at2759"/>
<evidence type="ECO:0000256" key="3">
    <source>
        <dbReference type="ARBA" id="ARBA00023015"/>
    </source>
</evidence>
<name>D1LX65_SACKO</name>
<dbReference type="SUPFAM" id="SSF47459">
    <property type="entry name" value="HLH, helix-loop-helix DNA-binding domain"/>
    <property type="match status" value="1"/>
</dbReference>
<dbReference type="Gene3D" id="4.10.280.10">
    <property type="entry name" value="Helix-loop-helix DNA-binding domain"/>
    <property type="match status" value="1"/>
</dbReference>
<evidence type="ECO:0000256" key="4">
    <source>
        <dbReference type="ARBA" id="ARBA00023125"/>
    </source>
</evidence>
<evidence type="ECO:0000313" key="11">
    <source>
        <dbReference type="RefSeq" id="NP_001161587.1"/>
    </source>
</evidence>
<dbReference type="SMART" id="SM00353">
    <property type="entry name" value="HLH"/>
    <property type="match status" value="1"/>
</dbReference>
<dbReference type="GO" id="GO:0046983">
    <property type="term" value="F:protein dimerization activity"/>
    <property type="evidence" value="ECO:0007669"/>
    <property type="project" value="InterPro"/>
</dbReference>
<dbReference type="PROSITE" id="PS50888">
    <property type="entry name" value="BHLH"/>
    <property type="match status" value="1"/>
</dbReference>
<comment type="subcellular location">
    <subcellularLocation>
        <location evidence="1">Nucleus</location>
    </subcellularLocation>
</comment>
<organism evidence="9">
    <name type="scientific">Saccoglossus kowalevskii</name>
    <name type="common">Acorn worm</name>
    <dbReference type="NCBI Taxonomy" id="10224"/>
    <lineage>
        <taxon>Eukaryota</taxon>
        <taxon>Metazoa</taxon>
        <taxon>Hemichordata</taxon>
        <taxon>Enteropneusta</taxon>
        <taxon>Harrimaniidae</taxon>
        <taxon>Saccoglossus</taxon>
    </lineage>
</organism>
<dbReference type="RefSeq" id="NP_001161587.1">
    <property type="nucleotide sequence ID" value="NM_001168115.1"/>
</dbReference>
<feature type="region of interest" description="Disordered" evidence="7">
    <location>
        <begin position="439"/>
        <end position="473"/>
    </location>
</feature>
<reference evidence="9" key="1">
    <citation type="submission" date="2009-10" db="EMBL/GenBank/DDBJ databases">
        <authorList>
            <person name="Freeman R.M.Jr."/>
            <person name="Wu M.M."/>
            <person name="Gerhart J.J."/>
        </authorList>
    </citation>
    <scope>NUCLEOTIDE SEQUENCE</scope>
</reference>
<comment type="similarity">
    <text evidence="2">Belongs to the MiT/TFE family.</text>
</comment>
<dbReference type="Proteomes" id="UP000694865">
    <property type="component" value="Unplaced"/>
</dbReference>
<feature type="region of interest" description="Disordered" evidence="7">
    <location>
        <begin position="415"/>
        <end position="434"/>
    </location>
</feature>
<dbReference type="InterPro" id="IPR036638">
    <property type="entry name" value="HLH_DNA-bd_sf"/>
</dbReference>
<dbReference type="Pfam" id="PF00010">
    <property type="entry name" value="HLH"/>
    <property type="match status" value="1"/>
</dbReference>
<dbReference type="GO" id="GO:0005634">
    <property type="term" value="C:nucleus"/>
    <property type="evidence" value="ECO:0007669"/>
    <property type="project" value="UniProtKB-SubCell"/>
</dbReference>
<feature type="domain" description="BHLH" evidence="8">
    <location>
        <begin position="290"/>
        <end position="343"/>
    </location>
</feature>
<proteinExistence type="evidence at transcript level"/>
<dbReference type="KEGG" id="sko:100313655"/>
<dbReference type="GO" id="GO:0000978">
    <property type="term" value="F:RNA polymerase II cis-regulatory region sequence-specific DNA binding"/>
    <property type="evidence" value="ECO:0007669"/>
    <property type="project" value="TreeGrafter"/>
</dbReference>
<feature type="compositionally biased region" description="Polar residues" evidence="7">
    <location>
        <begin position="422"/>
        <end position="434"/>
    </location>
</feature>
<keyword evidence="10" id="KW-1185">Reference proteome</keyword>
<gene>
    <name evidence="11" type="primary">LOC100313655</name>
</gene>
<evidence type="ECO:0000256" key="5">
    <source>
        <dbReference type="ARBA" id="ARBA00023163"/>
    </source>
</evidence>
<evidence type="ECO:0000313" key="10">
    <source>
        <dbReference type="Proteomes" id="UP000694865"/>
    </source>
</evidence>
<evidence type="ECO:0000259" key="8">
    <source>
        <dbReference type="PROSITE" id="PS50888"/>
    </source>
</evidence>